<protein>
    <submittedName>
        <fullName evidence="1">Uncharacterized protein</fullName>
    </submittedName>
</protein>
<reference evidence="1 2" key="1">
    <citation type="journal article" date="2015" name="BMC Genomics">
        <title>Insights from the genome of Ophiocordyceps polyrhachis-furcata to pathogenicity and host specificity in insect fungi.</title>
        <authorList>
            <person name="Wichadakul D."/>
            <person name="Kobmoo N."/>
            <person name="Ingsriswang S."/>
            <person name="Tangphatsornruang S."/>
            <person name="Chantasingh D."/>
            <person name="Luangsa-ard J.J."/>
            <person name="Eurwilaichitr L."/>
        </authorList>
    </citation>
    <scope>NUCLEOTIDE SEQUENCE [LARGE SCALE GENOMIC DNA]</scope>
    <source>
        <strain evidence="1 2">BCC 54312</strain>
    </source>
</reference>
<keyword evidence="2" id="KW-1185">Reference proteome</keyword>
<feature type="non-terminal residue" evidence="1">
    <location>
        <position position="76"/>
    </location>
</feature>
<name>A0A367L1L4_9HYPO</name>
<gene>
    <name evidence="1" type="ORF">L249_8808</name>
</gene>
<organism evidence="1 2">
    <name type="scientific">Ophiocordyceps polyrhachis-furcata BCC 54312</name>
    <dbReference type="NCBI Taxonomy" id="1330021"/>
    <lineage>
        <taxon>Eukaryota</taxon>
        <taxon>Fungi</taxon>
        <taxon>Dikarya</taxon>
        <taxon>Ascomycota</taxon>
        <taxon>Pezizomycotina</taxon>
        <taxon>Sordariomycetes</taxon>
        <taxon>Hypocreomycetidae</taxon>
        <taxon>Hypocreales</taxon>
        <taxon>Ophiocordycipitaceae</taxon>
        <taxon>Ophiocordyceps</taxon>
    </lineage>
</organism>
<accession>A0A367L1L4</accession>
<dbReference type="EMBL" id="LKCN02000019">
    <property type="protein sequence ID" value="RCI08330.1"/>
    <property type="molecule type" value="Genomic_DNA"/>
</dbReference>
<evidence type="ECO:0000313" key="2">
    <source>
        <dbReference type="Proteomes" id="UP000253664"/>
    </source>
</evidence>
<dbReference type="AlphaFoldDB" id="A0A367L1L4"/>
<sequence>MDQSHCPTQPSSSLLFLPSFSHTVTTMASSFKLTLLLWSVKVLSYAQLVPWDPSMLSQGQGYAKSFQRVPPLSISP</sequence>
<dbReference type="STRING" id="1330021.A0A367L1L4"/>
<comment type="caution">
    <text evidence="1">The sequence shown here is derived from an EMBL/GenBank/DDBJ whole genome shotgun (WGS) entry which is preliminary data.</text>
</comment>
<proteinExistence type="predicted"/>
<evidence type="ECO:0000313" key="1">
    <source>
        <dbReference type="EMBL" id="RCI08330.1"/>
    </source>
</evidence>
<dbReference type="Proteomes" id="UP000253664">
    <property type="component" value="Unassembled WGS sequence"/>
</dbReference>